<evidence type="ECO:0000313" key="3">
    <source>
        <dbReference type="Proteomes" id="UP000032749"/>
    </source>
</evidence>
<proteinExistence type="predicted"/>
<reference evidence="2 3" key="1">
    <citation type="journal article" date="2013" name="Nat. Commun.">
        <title>Genome sequence and functional genomic analysis of the oil-degrading bacterium Oleispira antarctica.</title>
        <authorList>
            <person name="Kube M."/>
            <person name="Chernikova T.N."/>
            <person name="Al-Ramahi Y."/>
            <person name="Beloqui A."/>
            <person name="Lopez-Cortez N."/>
            <person name="Guazzaroni M.E."/>
            <person name="Heipieper H.J."/>
            <person name="Klages S."/>
            <person name="Kotsyurbenko O.R."/>
            <person name="Langer I."/>
            <person name="Nechitaylo T.Y."/>
            <person name="Lunsdorf H."/>
            <person name="Fernandez M."/>
            <person name="Juarez S."/>
            <person name="Ciordia S."/>
            <person name="Singer A."/>
            <person name="Kagan O."/>
            <person name="Egorova O."/>
            <person name="Petit P.A."/>
            <person name="Stogios P."/>
            <person name="Kim Y."/>
            <person name="Tchigvintsev A."/>
            <person name="Flick R."/>
            <person name="Denaro R."/>
            <person name="Genovese M."/>
            <person name="Albar J.P."/>
            <person name="Reva O.N."/>
            <person name="Martinez-Gomariz M."/>
            <person name="Tran H."/>
            <person name="Ferrer M."/>
            <person name="Savchenko A."/>
            <person name="Yakunin A.F."/>
            <person name="Yakimov M.M."/>
            <person name="Golyshina O.V."/>
            <person name="Reinhardt R."/>
            <person name="Golyshin P.N."/>
        </authorList>
    </citation>
    <scope>NUCLEOTIDE SEQUENCE [LARGE SCALE GENOMIC DNA]</scope>
</reference>
<name>R4YPB8_OLEAN</name>
<evidence type="ECO:0000313" key="2">
    <source>
        <dbReference type="EMBL" id="CCK75048.1"/>
    </source>
</evidence>
<keyword evidence="3" id="KW-1185">Reference proteome</keyword>
<dbReference type="STRING" id="698738.OLEAN_C08720"/>
<feature type="compositionally biased region" description="Basic and acidic residues" evidence="1">
    <location>
        <begin position="22"/>
        <end position="31"/>
    </location>
</feature>
<feature type="region of interest" description="Disordered" evidence="1">
    <location>
        <begin position="22"/>
        <end position="43"/>
    </location>
</feature>
<dbReference type="AlphaFoldDB" id="R4YPB8"/>
<accession>R4YPB8</accession>
<sequence>MLPANQRKKINTRLGREVIKQSRERISKQRTIDSGQFSPRANGRKKKLLRKMMTGKKVKVWAGPNGAKVGWQNSLTGKIARAQQDGYTESFNAGKVARQESKNEDPDANATKAQAKKLVELGYTRSVGTYKTGAKKGKARKKRVSQRWIMDNLNTGYAGILIRTIGNEDLKASWNVVVPARPFFGLSKSEIKNMGKQIIEDVMNDVKAR</sequence>
<dbReference type="HOGENOM" id="CLU_102102_1_0_6"/>
<evidence type="ECO:0000256" key="1">
    <source>
        <dbReference type="SAM" id="MobiDB-lite"/>
    </source>
</evidence>
<dbReference type="KEGG" id="oai:OLEAN_C08720"/>
<gene>
    <name evidence="2" type="ORF">OLEAN_C08720</name>
</gene>
<dbReference type="Proteomes" id="UP000032749">
    <property type="component" value="Chromosome"/>
</dbReference>
<dbReference type="EMBL" id="FO203512">
    <property type="protein sequence ID" value="CCK75048.1"/>
    <property type="molecule type" value="Genomic_DNA"/>
</dbReference>
<organism evidence="2 3">
    <name type="scientific">Oleispira antarctica RB-8</name>
    <dbReference type="NCBI Taxonomy" id="698738"/>
    <lineage>
        <taxon>Bacteria</taxon>
        <taxon>Pseudomonadati</taxon>
        <taxon>Pseudomonadota</taxon>
        <taxon>Gammaproteobacteria</taxon>
        <taxon>Oceanospirillales</taxon>
        <taxon>Oceanospirillaceae</taxon>
        <taxon>Oleispira</taxon>
    </lineage>
</organism>
<protein>
    <submittedName>
        <fullName evidence="2">Probable phage protein</fullName>
    </submittedName>
</protein>